<feature type="domain" description="MaoC-like" evidence="2">
    <location>
        <begin position="15"/>
        <end position="129"/>
    </location>
</feature>
<dbReference type="RefSeq" id="WP_344022994.1">
    <property type="nucleotide sequence ID" value="NZ_BAAABX010000023.1"/>
</dbReference>
<evidence type="ECO:0000313" key="4">
    <source>
        <dbReference type="Proteomes" id="UP001500879"/>
    </source>
</evidence>
<dbReference type="Pfam" id="PF01575">
    <property type="entry name" value="MaoC_dehydratas"/>
    <property type="match status" value="1"/>
</dbReference>
<reference evidence="3 4" key="1">
    <citation type="journal article" date="2019" name="Int. J. Syst. Evol. Microbiol.">
        <title>The Global Catalogue of Microorganisms (GCM) 10K type strain sequencing project: providing services to taxonomists for standard genome sequencing and annotation.</title>
        <authorList>
            <consortium name="The Broad Institute Genomics Platform"/>
            <consortium name="The Broad Institute Genome Sequencing Center for Infectious Disease"/>
            <person name="Wu L."/>
            <person name="Ma J."/>
        </authorList>
    </citation>
    <scope>NUCLEOTIDE SEQUENCE [LARGE SCALE GENOMIC DNA]</scope>
    <source>
        <strain evidence="3 4">JCM 4788</strain>
    </source>
</reference>
<evidence type="ECO:0000313" key="3">
    <source>
        <dbReference type="EMBL" id="GAA0402119.1"/>
    </source>
</evidence>
<dbReference type="Proteomes" id="UP001500879">
    <property type="component" value="Unassembled WGS sequence"/>
</dbReference>
<name>A0ABN0YNK4_9ACTN</name>
<organism evidence="3 4">
    <name type="scientific">Streptomyces luteireticuli</name>
    <dbReference type="NCBI Taxonomy" id="173858"/>
    <lineage>
        <taxon>Bacteria</taxon>
        <taxon>Bacillati</taxon>
        <taxon>Actinomycetota</taxon>
        <taxon>Actinomycetes</taxon>
        <taxon>Kitasatosporales</taxon>
        <taxon>Streptomycetaceae</taxon>
        <taxon>Streptomyces</taxon>
    </lineage>
</organism>
<evidence type="ECO:0000259" key="2">
    <source>
        <dbReference type="Pfam" id="PF01575"/>
    </source>
</evidence>
<keyword evidence="4" id="KW-1185">Reference proteome</keyword>
<proteinExistence type="inferred from homology"/>
<dbReference type="InterPro" id="IPR039375">
    <property type="entry name" value="NodN-like"/>
</dbReference>
<comment type="similarity">
    <text evidence="1">Belongs to the enoyl-CoA hydratase/isomerase family.</text>
</comment>
<dbReference type="PANTHER" id="PTHR42993">
    <property type="entry name" value="MAOC-LIKE DEHYDRATASE DOMAIN-CONTAINING PROTEIN"/>
    <property type="match status" value="1"/>
</dbReference>
<sequence length="151" mass="16115">MPRTVNGIAELLALTGTDLGRSDWLEIGQPRVDAFADATDDHQWIHVDVERARKGPFGGTIAHGHLTLALLIPLWNRLLEVRGVGMAVNYGLNRVRFPAPVPVGSRIRAHGVVAGAKEVGGGAEVVVDLTVEIDGRPKPAAVAQAVYRFSA</sequence>
<gene>
    <name evidence="3" type="primary">htdZ</name>
    <name evidence="3" type="ORF">GCM10010357_24010</name>
</gene>
<dbReference type="InterPro" id="IPR002539">
    <property type="entry name" value="MaoC-like_dom"/>
</dbReference>
<dbReference type="CDD" id="cd03450">
    <property type="entry name" value="NodN"/>
    <property type="match status" value="1"/>
</dbReference>
<accession>A0ABN0YNK4</accession>
<comment type="caution">
    <text evidence="3">The sequence shown here is derived from an EMBL/GenBank/DDBJ whole genome shotgun (WGS) entry which is preliminary data.</text>
</comment>
<dbReference type="Gene3D" id="3.10.129.10">
    <property type="entry name" value="Hotdog Thioesterase"/>
    <property type="match status" value="1"/>
</dbReference>
<dbReference type="InterPro" id="IPR029069">
    <property type="entry name" value="HotDog_dom_sf"/>
</dbReference>
<dbReference type="SUPFAM" id="SSF54637">
    <property type="entry name" value="Thioesterase/thiol ester dehydrase-isomerase"/>
    <property type="match status" value="1"/>
</dbReference>
<evidence type="ECO:0000256" key="1">
    <source>
        <dbReference type="ARBA" id="ARBA00005254"/>
    </source>
</evidence>
<dbReference type="EMBL" id="BAAABX010000023">
    <property type="protein sequence ID" value="GAA0402119.1"/>
    <property type="molecule type" value="Genomic_DNA"/>
</dbReference>
<protein>
    <submittedName>
        <fullName evidence="3">3-hydroxyacyl-thioester dehydratase HtdZ</fullName>
    </submittedName>
</protein>
<dbReference type="PANTHER" id="PTHR42993:SF1">
    <property type="entry name" value="MAOC-LIKE DEHYDRATASE DOMAIN-CONTAINING PROTEIN"/>
    <property type="match status" value="1"/>
</dbReference>